<feature type="region of interest" description="Disordered" evidence="1">
    <location>
        <begin position="1"/>
        <end position="56"/>
    </location>
</feature>
<feature type="compositionally biased region" description="Polar residues" evidence="1">
    <location>
        <begin position="163"/>
        <end position="175"/>
    </location>
</feature>
<evidence type="ECO:0000256" key="1">
    <source>
        <dbReference type="SAM" id="MobiDB-lite"/>
    </source>
</evidence>
<protein>
    <submittedName>
        <fullName evidence="2">Uncharacterized protein</fullName>
    </submittedName>
</protein>
<accession>A0A8H3VU48</accession>
<feature type="region of interest" description="Disordered" evidence="1">
    <location>
        <begin position="218"/>
        <end position="484"/>
    </location>
</feature>
<dbReference type="AlphaFoldDB" id="A0A8H3VU48"/>
<reference evidence="2 3" key="1">
    <citation type="submission" date="2019-07" db="EMBL/GenBank/DDBJ databases">
        <title>Venturia inaequalis Genome Resource.</title>
        <authorList>
            <person name="Lichtner F.J."/>
        </authorList>
    </citation>
    <scope>NUCLEOTIDE SEQUENCE [LARGE SCALE GENOMIC DNA]</scope>
    <source>
        <strain evidence="2 3">DMI_063113</strain>
    </source>
</reference>
<feature type="compositionally biased region" description="Low complexity" evidence="1">
    <location>
        <begin position="455"/>
        <end position="465"/>
    </location>
</feature>
<dbReference type="EMBL" id="WNWR01000006">
    <property type="protein sequence ID" value="KAE9994516.1"/>
    <property type="molecule type" value="Genomic_DNA"/>
</dbReference>
<name>A0A8H3VU48_VENIN</name>
<feature type="compositionally biased region" description="Polar residues" evidence="1">
    <location>
        <begin position="407"/>
        <end position="428"/>
    </location>
</feature>
<feature type="compositionally biased region" description="Acidic residues" evidence="1">
    <location>
        <begin position="285"/>
        <end position="299"/>
    </location>
</feature>
<evidence type="ECO:0000313" key="2">
    <source>
        <dbReference type="EMBL" id="KAE9994516.1"/>
    </source>
</evidence>
<evidence type="ECO:0000313" key="3">
    <source>
        <dbReference type="Proteomes" id="UP000490939"/>
    </source>
</evidence>
<feature type="compositionally biased region" description="Basic and acidic residues" evidence="1">
    <location>
        <begin position="31"/>
        <end position="54"/>
    </location>
</feature>
<dbReference type="Proteomes" id="UP000490939">
    <property type="component" value="Unassembled WGS sequence"/>
</dbReference>
<comment type="caution">
    <text evidence="2">The sequence shown here is derived from an EMBL/GenBank/DDBJ whole genome shotgun (WGS) entry which is preliminary data.</text>
</comment>
<feature type="compositionally biased region" description="Basic and acidic residues" evidence="1">
    <location>
        <begin position="252"/>
        <end position="268"/>
    </location>
</feature>
<sequence>MSSDSMPPKPSTAKGKEKVTEPGQNATSADTARDGEDGHESEQSPTAEGHHVDGPEVGSNILILSQAQAWKTLDSAKYPHVLQLFDRPEISNNPGAYFLFLETRADGSIKAQVRGPFDINPKDGSSDGTASPQPEVIGTEYVSAAIAATQDTPGLRSDPGAKKSTSNQAAGTSSGAAHVENSRTFQYNPEQHLWMNVWCRENKGIKHRDKRMAAAFQEKFGPPRTEAAMKARFQALNESGHLDGPQKTLEFYQDRANEPKKRKDDQRSRRSQANQNVIKPKAQDEDGEEAEQEPDEVMETEVTKPQQSRKRDRSVMDASEPIDLDEDVHVDNPPASKKARRTSSMPQASVNRARGSESPSEAEEEEEEEPYMPRYLGPMATPKSHYPMTKRSGPQLLSALPEDESANVVSSGPTNSISPEYGGTSFTAINARRIQSPAAPSSFTAGGTALLPRPSSSGGENSSGGKNLPGAAVRDDADTDMDME</sequence>
<organism evidence="2 3">
    <name type="scientific">Venturia inaequalis</name>
    <name type="common">Apple scab fungus</name>
    <dbReference type="NCBI Taxonomy" id="5025"/>
    <lineage>
        <taxon>Eukaryota</taxon>
        <taxon>Fungi</taxon>
        <taxon>Dikarya</taxon>
        <taxon>Ascomycota</taxon>
        <taxon>Pezizomycotina</taxon>
        <taxon>Dothideomycetes</taxon>
        <taxon>Pleosporomycetidae</taxon>
        <taxon>Venturiales</taxon>
        <taxon>Venturiaceae</taxon>
        <taxon>Venturia</taxon>
    </lineage>
</organism>
<feature type="compositionally biased region" description="Acidic residues" evidence="1">
    <location>
        <begin position="360"/>
        <end position="370"/>
    </location>
</feature>
<feature type="region of interest" description="Disordered" evidence="1">
    <location>
        <begin position="151"/>
        <end position="177"/>
    </location>
</feature>
<keyword evidence="3" id="KW-1185">Reference proteome</keyword>
<proteinExistence type="predicted"/>
<gene>
    <name evidence="2" type="ORF">EG327_009194</name>
</gene>